<evidence type="ECO:0000256" key="1">
    <source>
        <dbReference type="SAM" id="MobiDB-lite"/>
    </source>
</evidence>
<gene>
    <name evidence="6" type="ORF">E6Q69_12525</name>
</gene>
<sequence>MPGRLFSLLFCACLSLSVQAAEVIESFAATLQVQRDGLLLVSERIVVQAQGEQIRRGIYRELPDLYRLSSGLQRSTPIQWLGATRNGQPESTRAVREAYGERLYLGSADRLLEPGRHTYELRYRVDPQLLQSEQRDELYWNVTGNSWALPILETRVEVLLPEGARLGAAHAYTGFKGAQGRDYRIVARDDARLEIVSTETLDPGEGLTLAVDWQSGLVTRPAAWQRTWRLLVDNPQVPKGALAVLVLLGFYGLCWYRLGRDPRPGLMVPRYEPPEGLSPAMVSFLWHRGFAGGLDGVRELGVSLTDMAIRGLLRFEAESGNLLLQRGSLASEAANFEERKLLDQLFAEQQPLPLGSKFQPRLQSARAALNTQLQRFAERYRSSNSDAWLIGVGIAAIATLILLFGSIEGAAVKEVAGLSLVALVLGGFGLLLLRDGTVAGGLVALLFALIALGGLATRVGDYTLLAIVLLWLQVLLFRFLLPASTSEGRQLLDELAGYREYLQLAEEDSLAQAGAAPPMSIAQYERHLPYAMALGVEERWTARFVTALAAGLIEPQLREYRPGWSLGRDAEGINRELAPSLYRGVASACVETPVRQSSTSRSMPSAPSSSGGSASSGGGSSGGGSGGGGGGGW</sequence>
<feature type="region of interest" description="Disordered" evidence="1">
    <location>
        <begin position="593"/>
        <end position="633"/>
    </location>
</feature>
<dbReference type="AlphaFoldDB" id="A0A5C7W2P8"/>
<feature type="transmembrane region" description="Helical" evidence="2">
    <location>
        <begin position="415"/>
        <end position="433"/>
    </location>
</feature>
<feature type="domain" description="Predicted membrane protein YciQ-like C-terminal" evidence="5">
    <location>
        <begin position="269"/>
        <end position="544"/>
    </location>
</feature>
<reference evidence="6 7" key="1">
    <citation type="submission" date="2018-09" db="EMBL/GenBank/DDBJ databases">
        <title>Metagenome Assembled Genomes from an Advanced Water Purification Facility.</title>
        <authorList>
            <person name="Stamps B.W."/>
            <person name="Spear J.R."/>
        </authorList>
    </citation>
    <scope>NUCLEOTIDE SEQUENCE [LARGE SCALE GENOMIC DNA]</scope>
    <source>
        <strain evidence="6">Bin_52_1</strain>
    </source>
</reference>
<feature type="transmembrane region" description="Helical" evidence="2">
    <location>
        <begin position="387"/>
        <end position="409"/>
    </location>
</feature>
<evidence type="ECO:0000259" key="5">
    <source>
        <dbReference type="Pfam" id="PF20990"/>
    </source>
</evidence>
<evidence type="ECO:0000256" key="3">
    <source>
        <dbReference type="SAM" id="SignalP"/>
    </source>
</evidence>
<feature type="chain" id="PRO_5023005368" evidence="3">
    <location>
        <begin position="21"/>
        <end position="633"/>
    </location>
</feature>
<feature type="transmembrane region" description="Helical" evidence="2">
    <location>
        <begin position="438"/>
        <end position="456"/>
    </location>
</feature>
<keyword evidence="3" id="KW-0732">Signal</keyword>
<dbReference type="InterPro" id="IPR018702">
    <property type="entry name" value="DUF2207"/>
</dbReference>
<feature type="domain" description="DUF2207" evidence="4">
    <location>
        <begin position="24"/>
        <end position="213"/>
    </location>
</feature>
<feature type="compositionally biased region" description="Low complexity" evidence="1">
    <location>
        <begin position="597"/>
        <end position="613"/>
    </location>
</feature>
<dbReference type="Pfam" id="PF20990">
    <property type="entry name" value="DUF2207_C"/>
    <property type="match status" value="1"/>
</dbReference>
<dbReference type="InterPro" id="IPR048389">
    <property type="entry name" value="YciQ-like_C"/>
</dbReference>
<keyword evidence="2" id="KW-0472">Membrane</keyword>
<keyword evidence="2" id="KW-0812">Transmembrane</keyword>
<evidence type="ECO:0000313" key="6">
    <source>
        <dbReference type="EMBL" id="TXI31015.1"/>
    </source>
</evidence>
<evidence type="ECO:0000256" key="2">
    <source>
        <dbReference type="SAM" id="Phobius"/>
    </source>
</evidence>
<accession>A0A5C7W2P8</accession>
<feature type="transmembrane region" description="Helical" evidence="2">
    <location>
        <begin position="240"/>
        <end position="258"/>
    </location>
</feature>
<proteinExistence type="predicted"/>
<dbReference type="Pfam" id="PF09972">
    <property type="entry name" value="DUF2207"/>
    <property type="match status" value="1"/>
</dbReference>
<feature type="signal peptide" evidence="3">
    <location>
        <begin position="1"/>
        <end position="20"/>
    </location>
</feature>
<name>A0A5C7W2P8_AQUAC</name>
<protein>
    <submittedName>
        <fullName evidence="6">DUF2207 domain-containing protein</fullName>
    </submittedName>
</protein>
<feature type="compositionally biased region" description="Gly residues" evidence="1">
    <location>
        <begin position="614"/>
        <end position="633"/>
    </location>
</feature>
<keyword evidence="2" id="KW-1133">Transmembrane helix</keyword>
<evidence type="ECO:0000259" key="4">
    <source>
        <dbReference type="Pfam" id="PF09972"/>
    </source>
</evidence>
<evidence type="ECO:0000313" key="7">
    <source>
        <dbReference type="Proteomes" id="UP000321110"/>
    </source>
</evidence>
<dbReference type="EMBL" id="SSFO01000208">
    <property type="protein sequence ID" value="TXI31015.1"/>
    <property type="molecule type" value="Genomic_DNA"/>
</dbReference>
<comment type="caution">
    <text evidence="6">The sequence shown here is derived from an EMBL/GenBank/DDBJ whole genome shotgun (WGS) entry which is preliminary data.</text>
</comment>
<feature type="transmembrane region" description="Helical" evidence="2">
    <location>
        <begin position="462"/>
        <end position="481"/>
    </location>
</feature>
<dbReference type="Proteomes" id="UP000321110">
    <property type="component" value="Unassembled WGS sequence"/>
</dbReference>
<organism evidence="6 7">
    <name type="scientific">Aquipseudomonas alcaligenes</name>
    <name type="common">Pseudomonas alcaligenes</name>
    <dbReference type="NCBI Taxonomy" id="43263"/>
    <lineage>
        <taxon>Bacteria</taxon>
        <taxon>Pseudomonadati</taxon>
        <taxon>Pseudomonadota</taxon>
        <taxon>Gammaproteobacteria</taxon>
        <taxon>Pseudomonadales</taxon>
        <taxon>Pseudomonadaceae</taxon>
        <taxon>Aquipseudomonas</taxon>
    </lineage>
</organism>